<comment type="similarity">
    <text evidence="1 5">Belongs to the metallo-dependent hydrolases superfamily. CpsB/CapC family.</text>
</comment>
<proteinExistence type="inferred from homology"/>
<comment type="caution">
    <text evidence="6">The sequence shown here is derived from an EMBL/GenBank/DDBJ whole genome shotgun (WGS) entry which is preliminary data.</text>
</comment>
<dbReference type="EC" id="3.1.3.48" evidence="5"/>
<dbReference type="PIRSF" id="PIRSF016557">
    <property type="entry name" value="Caps_synth_CpsB"/>
    <property type="match status" value="1"/>
</dbReference>
<evidence type="ECO:0000313" key="7">
    <source>
        <dbReference type="Proteomes" id="UP000553776"/>
    </source>
</evidence>
<keyword evidence="2 5" id="KW-0378">Hydrolase</keyword>
<dbReference type="Gene3D" id="3.20.20.140">
    <property type="entry name" value="Metal-dependent hydrolases"/>
    <property type="match status" value="1"/>
</dbReference>
<dbReference type="GO" id="GO:0004725">
    <property type="term" value="F:protein tyrosine phosphatase activity"/>
    <property type="evidence" value="ECO:0007669"/>
    <property type="project" value="UniProtKB-UniRule"/>
</dbReference>
<dbReference type="PANTHER" id="PTHR39181">
    <property type="entry name" value="TYROSINE-PROTEIN PHOSPHATASE YWQE"/>
    <property type="match status" value="1"/>
</dbReference>
<dbReference type="Pfam" id="PF19567">
    <property type="entry name" value="CpsB_CapC"/>
    <property type="match status" value="1"/>
</dbReference>
<evidence type="ECO:0000256" key="1">
    <source>
        <dbReference type="ARBA" id="ARBA00005750"/>
    </source>
</evidence>
<keyword evidence="3 5" id="KW-0904">Protein phosphatase</keyword>
<evidence type="ECO:0000256" key="3">
    <source>
        <dbReference type="ARBA" id="ARBA00022912"/>
    </source>
</evidence>
<dbReference type="InterPro" id="IPR016667">
    <property type="entry name" value="Caps_polysacc_synth_CpsB/CapC"/>
</dbReference>
<comment type="catalytic activity">
    <reaction evidence="4 5">
        <text>O-phospho-L-tyrosyl-[protein] + H2O = L-tyrosyl-[protein] + phosphate</text>
        <dbReference type="Rhea" id="RHEA:10684"/>
        <dbReference type="Rhea" id="RHEA-COMP:10136"/>
        <dbReference type="Rhea" id="RHEA-COMP:20101"/>
        <dbReference type="ChEBI" id="CHEBI:15377"/>
        <dbReference type="ChEBI" id="CHEBI:43474"/>
        <dbReference type="ChEBI" id="CHEBI:46858"/>
        <dbReference type="ChEBI" id="CHEBI:61978"/>
        <dbReference type="EC" id="3.1.3.48"/>
    </reaction>
</comment>
<evidence type="ECO:0000313" key="6">
    <source>
        <dbReference type="EMBL" id="MBB6693257.1"/>
    </source>
</evidence>
<organism evidence="6 7">
    <name type="scientific">Cohnella xylanilytica</name>
    <dbReference type="NCBI Taxonomy" id="557555"/>
    <lineage>
        <taxon>Bacteria</taxon>
        <taxon>Bacillati</taxon>
        <taxon>Bacillota</taxon>
        <taxon>Bacilli</taxon>
        <taxon>Bacillales</taxon>
        <taxon>Paenibacillaceae</taxon>
        <taxon>Cohnella</taxon>
    </lineage>
</organism>
<dbReference type="GO" id="GO:0030145">
    <property type="term" value="F:manganese ion binding"/>
    <property type="evidence" value="ECO:0007669"/>
    <property type="project" value="UniProtKB-UniRule"/>
</dbReference>
<protein>
    <recommendedName>
        <fullName evidence="5">Tyrosine-protein phosphatase</fullName>
        <ecNumber evidence="5">3.1.3.48</ecNumber>
    </recommendedName>
</protein>
<sequence length="260" mass="28913">MIDIHTHILPGLDDGAPDWDQAIAMAKAAVAEGIETIIATPHHANGTYLNEAAVVKEAVARFNERMATEGIPLVVKTGQEIRIHDDLLDAWGRQELLSLADSRYVLLEMPSSRIPSGIWDLLHELRLMGLTAIIAHPERNAEVARHPERLAALIEAGAYAQVTTHSLLGGFGSKIEQSSWSLCKQGLIHIVSSDAHHVELRGFRLQEAYRRIGQQLGGRFEEIFRQNATAVLFNDVIELVEKSTKNVSLWDKFSTLFRKC</sequence>
<dbReference type="RefSeq" id="WP_185137241.1">
    <property type="nucleotide sequence ID" value="NZ_JACJVR010000069.1"/>
</dbReference>
<gene>
    <name evidence="6" type="ORF">H7B90_17780</name>
</gene>
<keyword evidence="7" id="KW-1185">Reference proteome</keyword>
<dbReference type="AlphaFoldDB" id="A0A841TXG1"/>
<accession>A0A841TXG1</accession>
<dbReference type="SUPFAM" id="SSF89550">
    <property type="entry name" value="PHP domain-like"/>
    <property type="match status" value="1"/>
</dbReference>
<dbReference type="Proteomes" id="UP000553776">
    <property type="component" value="Unassembled WGS sequence"/>
</dbReference>
<reference evidence="6 7" key="1">
    <citation type="submission" date="2020-08" db="EMBL/GenBank/DDBJ databases">
        <title>Cohnella phylogeny.</title>
        <authorList>
            <person name="Dunlap C."/>
        </authorList>
    </citation>
    <scope>NUCLEOTIDE SEQUENCE [LARGE SCALE GENOMIC DNA]</scope>
    <source>
        <strain evidence="6 7">DSM 25239</strain>
    </source>
</reference>
<evidence type="ECO:0000256" key="5">
    <source>
        <dbReference type="PIRNR" id="PIRNR016557"/>
    </source>
</evidence>
<evidence type="ECO:0000256" key="4">
    <source>
        <dbReference type="ARBA" id="ARBA00051722"/>
    </source>
</evidence>
<name>A0A841TXG1_9BACL</name>
<dbReference type="EMBL" id="JACJVR010000069">
    <property type="protein sequence ID" value="MBB6693257.1"/>
    <property type="molecule type" value="Genomic_DNA"/>
</dbReference>
<evidence type="ECO:0000256" key="2">
    <source>
        <dbReference type="ARBA" id="ARBA00022801"/>
    </source>
</evidence>
<dbReference type="InterPro" id="IPR016195">
    <property type="entry name" value="Pol/histidinol_Pase-like"/>
</dbReference>
<dbReference type="PANTHER" id="PTHR39181:SF1">
    <property type="entry name" value="TYROSINE-PROTEIN PHOSPHATASE YWQE"/>
    <property type="match status" value="1"/>
</dbReference>